<reference evidence="2" key="2">
    <citation type="journal article" date="2015" name="Fish Shellfish Immunol.">
        <title>Early steps in the European eel (Anguilla anguilla)-Vibrio vulnificus interaction in the gills: Role of the RtxA13 toxin.</title>
        <authorList>
            <person name="Callol A."/>
            <person name="Pajuelo D."/>
            <person name="Ebbesson L."/>
            <person name="Teles M."/>
            <person name="MacKenzie S."/>
            <person name="Amaro C."/>
        </authorList>
    </citation>
    <scope>NUCLEOTIDE SEQUENCE</scope>
</reference>
<organism evidence="2">
    <name type="scientific">Anguilla anguilla</name>
    <name type="common">European freshwater eel</name>
    <name type="synonym">Muraena anguilla</name>
    <dbReference type="NCBI Taxonomy" id="7936"/>
    <lineage>
        <taxon>Eukaryota</taxon>
        <taxon>Metazoa</taxon>
        <taxon>Chordata</taxon>
        <taxon>Craniata</taxon>
        <taxon>Vertebrata</taxon>
        <taxon>Euteleostomi</taxon>
        <taxon>Actinopterygii</taxon>
        <taxon>Neopterygii</taxon>
        <taxon>Teleostei</taxon>
        <taxon>Anguilliformes</taxon>
        <taxon>Anguillidae</taxon>
        <taxon>Anguilla</taxon>
    </lineage>
</organism>
<name>A0A0E9SDJ1_ANGAN</name>
<protein>
    <submittedName>
        <fullName evidence="2">Uncharacterized protein</fullName>
    </submittedName>
</protein>
<reference evidence="2" key="1">
    <citation type="submission" date="2014-11" db="EMBL/GenBank/DDBJ databases">
        <authorList>
            <person name="Amaro Gonzalez C."/>
        </authorList>
    </citation>
    <scope>NUCLEOTIDE SEQUENCE</scope>
</reference>
<proteinExistence type="predicted"/>
<evidence type="ECO:0000256" key="1">
    <source>
        <dbReference type="SAM" id="MobiDB-lite"/>
    </source>
</evidence>
<accession>A0A0E9SDJ1</accession>
<dbReference type="AlphaFoldDB" id="A0A0E9SDJ1"/>
<feature type="region of interest" description="Disordered" evidence="1">
    <location>
        <begin position="1"/>
        <end position="21"/>
    </location>
</feature>
<evidence type="ECO:0000313" key="2">
    <source>
        <dbReference type="EMBL" id="JAH38593.1"/>
    </source>
</evidence>
<dbReference type="EMBL" id="GBXM01069984">
    <property type="protein sequence ID" value="JAH38593.1"/>
    <property type="molecule type" value="Transcribed_RNA"/>
</dbReference>
<sequence>MSLLGSQVATPVWPGSAVSQS</sequence>